<dbReference type="Proteomes" id="UP000539111">
    <property type="component" value="Unassembled WGS sequence"/>
</dbReference>
<dbReference type="GO" id="GO:0042802">
    <property type="term" value="F:identical protein binding"/>
    <property type="evidence" value="ECO:0007669"/>
    <property type="project" value="TreeGrafter"/>
</dbReference>
<dbReference type="AlphaFoldDB" id="A0A7Z0D5A9"/>
<dbReference type="InterPro" id="IPR004636">
    <property type="entry name" value="AcOrn/SuccOrn_fam"/>
</dbReference>
<dbReference type="GO" id="GO:0003992">
    <property type="term" value="F:N2-acetyl-L-ornithine:2-oxoglutarate 5-aminotransferase activity"/>
    <property type="evidence" value="ECO:0007669"/>
    <property type="project" value="UniProtKB-UniRule"/>
</dbReference>
<keyword evidence="1 5" id="KW-0032">Aminotransferase</keyword>
<dbReference type="FunFam" id="3.40.640.10:FF:000004">
    <property type="entry name" value="Acetylornithine aminotransferase"/>
    <property type="match status" value="1"/>
</dbReference>
<dbReference type="Gene3D" id="3.40.640.10">
    <property type="entry name" value="Type I PLP-dependent aspartate aminotransferase-like (Major domain)"/>
    <property type="match status" value="1"/>
</dbReference>
<keyword evidence="2 5" id="KW-0028">Amino-acid biosynthesis</keyword>
<dbReference type="CDD" id="cd00610">
    <property type="entry name" value="OAT_like"/>
    <property type="match status" value="1"/>
</dbReference>
<dbReference type="SUPFAM" id="SSF53383">
    <property type="entry name" value="PLP-dependent transferases"/>
    <property type="match status" value="1"/>
</dbReference>
<gene>
    <name evidence="5" type="primary">argD</name>
    <name evidence="6" type="ORF">BJY26_003451</name>
</gene>
<feature type="binding site" evidence="5">
    <location>
        <position position="156"/>
    </location>
    <ligand>
        <name>pyridoxal 5'-phosphate</name>
        <dbReference type="ChEBI" id="CHEBI:597326"/>
    </ligand>
</feature>
<comment type="catalytic activity">
    <reaction evidence="5">
        <text>N(2)-acetyl-L-ornithine + 2-oxoglutarate = N-acetyl-L-glutamate 5-semialdehyde + L-glutamate</text>
        <dbReference type="Rhea" id="RHEA:18049"/>
        <dbReference type="ChEBI" id="CHEBI:16810"/>
        <dbReference type="ChEBI" id="CHEBI:29123"/>
        <dbReference type="ChEBI" id="CHEBI:29985"/>
        <dbReference type="ChEBI" id="CHEBI:57805"/>
        <dbReference type="EC" id="2.6.1.11"/>
    </reaction>
</comment>
<evidence type="ECO:0000256" key="1">
    <source>
        <dbReference type="ARBA" id="ARBA00022576"/>
    </source>
</evidence>
<feature type="binding site" evidence="5">
    <location>
        <position position="159"/>
    </location>
    <ligand>
        <name>N(2)-acetyl-L-ornithine</name>
        <dbReference type="ChEBI" id="CHEBI:57805"/>
    </ligand>
</feature>
<dbReference type="EC" id="2.6.1.11" evidence="5"/>
<feature type="binding site" evidence="5">
    <location>
        <begin position="123"/>
        <end position="124"/>
    </location>
    <ligand>
        <name>pyridoxal 5'-phosphate</name>
        <dbReference type="ChEBI" id="CHEBI:597326"/>
    </ligand>
</feature>
<keyword evidence="7" id="KW-1185">Reference proteome</keyword>
<dbReference type="PROSITE" id="PS00600">
    <property type="entry name" value="AA_TRANSFER_CLASS_3"/>
    <property type="match status" value="1"/>
</dbReference>
<evidence type="ECO:0000256" key="3">
    <source>
        <dbReference type="ARBA" id="ARBA00022679"/>
    </source>
</evidence>
<dbReference type="InterPro" id="IPR050103">
    <property type="entry name" value="Class-III_PLP-dep_AT"/>
</dbReference>
<dbReference type="InterPro" id="IPR015421">
    <property type="entry name" value="PyrdxlP-dep_Trfase_major"/>
</dbReference>
<dbReference type="InterPro" id="IPR015422">
    <property type="entry name" value="PyrdxlP-dep_Trfase_small"/>
</dbReference>
<dbReference type="Pfam" id="PF00202">
    <property type="entry name" value="Aminotran_3"/>
    <property type="match status" value="1"/>
</dbReference>
<dbReference type="PANTHER" id="PTHR11986">
    <property type="entry name" value="AMINOTRANSFERASE CLASS III"/>
    <property type="match status" value="1"/>
</dbReference>
<dbReference type="GO" id="GO:0006526">
    <property type="term" value="P:L-arginine biosynthetic process"/>
    <property type="evidence" value="ECO:0007669"/>
    <property type="project" value="UniProtKB-UniRule"/>
</dbReference>
<dbReference type="PANTHER" id="PTHR11986:SF79">
    <property type="entry name" value="ACETYLORNITHINE AMINOTRANSFERASE, MITOCHONDRIAL"/>
    <property type="match status" value="1"/>
</dbReference>
<feature type="binding site" evidence="5">
    <location>
        <position position="304"/>
    </location>
    <ligand>
        <name>pyridoxal 5'-phosphate</name>
        <dbReference type="ChEBI" id="CHEBI:597326"/>
    </ligand>
</feature>
<feature type="binding site" evidence="5">
    <location>
        <position position="303"/>
    </location>
    <ligand>
        <name>N(2)-acetyl-L-ornithine</name>
        <dbReference type="ChEBI" id="CHEBI:57805"/>
    </ligand>
</feature>
<comment type="miscellaneous">
    <text evidence="5">May also have succinyldiaminopimelate aminotransferase activity, thus carrying out the corresponding step in lysine biosynthesis.</text>
</comment>
<evidence type="ECO:0000256" key="2">
    <source>
        <dbReference type="ARBA" id="ARBA00022605"/>
    </source>
</evidence>
<comment type="pathway">
    <text evidence="5">Amino-acid biosynthesis; L-arginine biosynthesis; N(2)-acetyl-L-ornithine from L-glutamate: step 4/4.</text>
</comment>
<sequence length="429" mass="44185">MTAELDSLTHPAGTPDSAARWLDRYSGSLLNVFGTPQRVLVRGQGAYVWDDQGRRYLDLLGGIAVNALGHAHPFVTSVISSQLTTLGHVSNFFTSPTQVALAERLLQISGAPTGSKVFFANSGTEANEAAFKLARAHGKADPSGRRTRILALDGAFHGRTMGALALTAKQAYREPFEPLPGGVEHIAFNDTDALADALDDTVAALVIEPIQGEAGVRPLSPEYLRTARELTRAAGVLLIVDEVQTGIGRTGSWFAYPGILGSGADLPDAITLAKGLGSGFPIGAMITLGAGPSSTLTPGQHGTTFGGNPVASAAALATLHALESDGVIENAARVGSYLADKLARLDHVTAVRGRGLLIAFDLDAPASGALVARGLDAGFIVNAPGPATIRLAPPLIVTTEQADEFLAALPALLEGAVADTKPADTAEGA</sequence>
<evidence type="ECO:0000313" key="6">
    <source>
        <dbReference type="EMBL" id="NYI69145.1"/>
    </source>
</evidence>
<evidence type="ECO:0000313" key="7">
    <source>
        <dbReference type="Proteomes" id="UP000539111"/>
    </source>
</evidence>
<evidence type="ECO:0000256" key="5">
    <source>
        <dbReference type="HAMAP-Rule" id="MF_01107"/>
    </source>
</evidence>
<dbReference type="NCBIfam" id="TIGR00707">
    <property type="entry name" value="argD"/>
    <property type="match status" value="1"/>
</dbReference>
<accession>A0A7Z0D5A9</accession>
<dbReference type="UniPathway" id="UPA00068">
    <property type="reaction ID" value="UER00109"/>
</dbReference>
<comment type="subcellular location">
    <subcellularLocation>
        <location evidence="5">Cytoplasm</location>
    </subcellularLocation>
</comment>
<dbReference type="RefSeq" id="WP_179429412.1">
    <property type="nucleotide sequence ID" value="NZ_JACBZP010000001.1"/>
</dbReference>
<proteinExistence type="inferred from homology"/>
<comment type="subunit">
    <text evidence="5">Homodimer.</text>
</comment>
<dbReference type="PIRSF" id="PIRSF000521">
    <property type="entry name" value="Transaminase_4ab_Lys_Orn"/>
    <property type="match status" value="1"/>
</dbReference>
<name>A0A7Z0D5A9_9MICO</name>
<comment type="cofactor">
    <cofactor evidence="5">
        <name>pyridoxal 5'-phosphate</name>
        <dbReference type="ChEBI" id="CHEBI:597326"/>
    </cofactor>
    <text evidence="5">Binds 1 pyridoxal phosphate per subunit.</text>
</comment>
<dbReference type="EMBL" id="JACBZP010000001">
    <property type="protein sequence ID" value="NYI69145.1"/>
    <property type="molecule type" value="Genomic_DNA"/>
</dbReference>
<evidence type="ECO:0000256" key="4">
    <source>
        <dbReference type="ARBA" id="ARBA00022898"/>
    </source>
</evidence>
<feature type="modified residue" description="N6-(pyridoxal phosphate)lysine" evidence="5">
    <location>
        <position position="274"/>
    </location>
</feature>
<dbReference type="InterPro" id="IPR005814">
    <property type="entry name" value="Aminotrans_3"/>
</dbReference>
<keyword evidence="5" id="KW-0963">Cytoplasm</keyword>
<dbReference type="GO" id="GO:0005737">
    <property type="term" value="C:cytoplasm"/>
    <property type="evidence" value="ECO:0007669"/>
    <property type="project" value="UniProtKB-SubCell"/>
</dbReference>
<keyword evidence="3 5" id="KW-0808">Transferase</keyword>
<dbReference type="Gene3D" id="3.90.1150.10">
    <property type="entry name" value="Aspartate Aminotransferase, domain 1"/>
    <property type="match status" value="1"/>
</dbReference>
<comment type="similarity">
    <text evidence="5">Belongs to the class-III pyridoxal-phosphate-dependent aminotransferase family. ArgD subfamily.</text>
</comment>
<dbReference type="NCBIfam" id="NF002874">
    <property type="entry name" value="PRK03244.1"/>
    <property type="match status" value="1"/>
</dbReference>
<comment type="caution">
    <text evidence="6">The sequence shown here is derived from an EMBL/GenBank/DDBJ whole genome shotgun (WGS) entry which is preliminary data.</text>
</comment>
<dbReference type="InterPro" id="IPR015424">
    <property type="entry name" value="PyrdxlP-dep_Trfase"/>
</dbReference>
<protein>
    <recommendedName>
        <fullName evidence="5">Acetylornithine aminotransferase</fullName>
        <shortName evidence="5">ACOAT</shortName>
        <ecNumber evidence="5">2.6.1.11</ecNumber>
    </recommendedName>
</protein>
<reference evidence="6 7" key="1">
    <citation type="submission" date="2020-07" db="EMBL/GenBank/DDBJ databases">
        <title>Sequencing the genomes of 1000 actinobacteria strains.</title>
        <authorList>
            <person name="Klenk H.-P."/>
        </authorList>
    </citation>
    <scope>NUCLEOTIDE SEQUENCE [LARGE SCALE GENOMIC DNA]</scope>
    <source>
        <strain evidence="6 7">DSM 26341</strain>
    </source>
</reference>
<feature type="binding site" evidence="5">
    <location>
        <begin position="241"/>
        <end position="244"/>
    </location>
    <ligand>
        <name>pyridoxal 5'-phosphate</name>
        <dbReference type="ChEBI" id="CHEBI:597326"/>
    </ligand>
</feature>
<keyword evidence="4 5" id="KW-0663">Pyridoxal phosphate</keyword>
<keyword evidence="5" id="KW-0055">Arginine biosynthesis</keyword>
<dbReference type="HAMAP" id="MF_01107">
    <property type="entry name" value="ArgD_aminotrans_3"/>
    <property type="match status" value="1"/>
</dbReference>
<dbReference type="InterPro" id="IPR049704">
    <property type="entry name" value="Aminotrans_3_PPA_site"/>
</dbReference>
<dbReference type="GO" id="GO:0030170">
    <property type="term" value="F:pyridoxal phosphate binding"/>
    <property type="evidence" value="ECO:0007669"/>
    <property type="project" value="InterPro"/>
</dbReference>
<organism evidence="6 7">
    <name type="scientific">Spelaeicoccus albus</name>
    <dbReference type="NCBI Taxonomy" id="1280376"/>
    <lineage>
        <taxon>Bacteria</taxon>
        <taxon>Bacillati</taxon>
        <taxon>Actinomycetota</taxon>
        <taxon>Actinomycetes</taxon>
        <taxon>Micrococcales</taxon>
        <taxon>Brevibacteriaceae</taxon>
        <taxon>Spelaeicoccus</taxon>
    </lineage>
</organism>